<gene>
    <name evidence="1" type="ORF">PsYK624_124760</name>
</gene>
<evidence type="ECO:0000313" key="2">
    <source>
        <dbReference type="Proteomes" id="UP000703269"/>
    </source>
</evidence>
<sequence>MMATPNQVCVAEETRLAAWLHDDFREQLCHSPVWHDSRIRAEYDALRGDSRVRRVPLEELMGRFATLFHDYSTFLDELRAHLPSGFTVQVGNGTIAVVTPSQTLLHSRPAHSALARGPTSVAPVFRGE</sequence>
<comment type="caution">
    <text evidence="1">The sequence shown here is derived from an EMBL/GenBank/DDBJ whole genome shotgun (WGS) entry which is preliminary data.</text>
</comment>
<proteinExistence type="predicted"/>
<dbReference type="AlphaFoldDB" id="A0A9P3LJJ4"/>
<protein>
    <submittedName>
        <fullName evidence="1">Uncharacterized protein</fullName>
    </submittedName>
</protein>
<reference evidence="1 2" key="1">
    <citation type="submission" date="2021-08" db="EMBL/GenBank/DDBJ databases">
        <title>Draft Genome Sequence of Phanerochaete sordida strain YK-624.</title>
        <authorList>
            <person name="Mori T."/>
            <person name="Dohra H."/>
            <person name="Suzuki T."/>
            <person name="Kawagishi H."/>
            <person name="Hirai H."/>
        </authorList>
    </citation>
    <scope>NUCLEOTIDE SEQUENCE [LARGE SCALE GENOMIC DNA]</scope>
    <source>
        <strain evidence="1 2">YK-624</strain>
    </source>
</reference>
<organism evidence="1 2">
    <name type="scientific">Phanerochaete sordida</name>
    <dbReference type="NCBI Taxonomy" id="48140"/>
    <lineage>
        <taxon>Eukaryota</taxon>
        <taxon>Fungi</taxon>
        <taxon>Dikarya</taxon>
        <taxon>Basidiomycota</taxon>
        <taxon>Agaricomycotina</taxon>
        <taxon>Agaricomycetes</taxon>
        <taxon>Polyporales</taxon>
        <taxon>Phanerochaetaceae</taxon>
        <taxon>Phanerochaete</taxon>
    </lineage>
</organism>
<dbReference type="EMBL" id="BPQB01000058">
    <property type="protein sequence ID" value="GJE96282.1"/>
    <property type="molecule type" value="Genomic_DNA"/>
</dbReference>
<evidence type="ECO:0000313" key="1">
    <source>
        <dbReference type="EMBL" id="GJE96282.1"/>
    </source>
</evidence>
<keyword evidence="2" id="KW-1185">Reference proteome</keyword>
<name>A0A9P3LJJ4_9APHY</name>
<accession>A0A9P3LJJ4</accession>
<dbReference type="Proteomes" id="UP000703269">
    <property type="component" value="Unassembled WGS sequence"/>
</dbReference>